<dbReference type="EMBL" id="CAMXCT030000537">
    <property type="protein sequence ID" value="CAL4767426.1"/>
    <property type="molecule type" value="Genomic_DNA"/>
</dbReference>
<evidence type="ECO:0000256" key="1">
    <source>
        <dbReference type="SAM" id="MobiDB-lite"/>
    </source>
</evidence>
<evidence type="ECO:0000313" key="2">
    <source>
        <dbReference type="EMBL" id="CAI3980114.1"/>
    </source>
</evidence>
<sequence>MGAEGPAAQGTAEASVKPGGIKWLRFFSRMRKSSSSHEMPMPPSDWSSIEAQPQISLEQSMAIDHGYAAMPQLALPAPGPEAQLRRTVAETLATSYESPSGKQMPAELLDEALPETMGDLAGLLPPLPRGHSRLPSSRSGAEEPAQEQEADTEAVVPPAVRPSTFRRSAGHSVSSSRPTTAGEESAGTSRQSAKSSWREEWTPGKAPELVGQAPDQPAPPPAPCEATTVPDPNFALALKRASESANAKSATVPALGHRRWSKGSSSEELPASDAAASASAVLPAQREGSKEAGLQRGFSDLALSFASLDETL</sequence>
<feature type="compositionally biased region" description="Low complexity" evidence="1">
    <location>
        <begin position="264"/>
        <end position="284"/>
    </location>
</feature>
<protein>
    <submittedName>
        <fullName evidence="2">Uncharacterized protein</fullName>
    </submittedName>
</protein>
<dbReference type="EMBL" id="CAMXCT010000537">
    <property type="protein sequence ID" value="CAI3980114.1"/>
    <property type="molecule type" value="Genomic_DNA"/>
</dbReference>
<organism evidence="2">
    <name type="scientific">Cladocopium goreaui</name>
    <dbReference type="NCBI Taxonomy" id="2562237"/>
    <lineage>
        <taxon>Eukaryota</taxon>
        <taxon>Sar</taxon>
        <taxon>Alveolata</taxon>
        <taxon>Dinophyceae</taxon>
        <taxon>Suessiales</taxon>
        <taxon>Symbiodiniaceae</taxon>
        <taxon>Cladocopium</taxon>
    </lineage>
</organism>
<reference evidence="3 4" key="2">
    <citation type="submission" date="2024-05" db="EMBL/GenBank/DDBJ databases">
        <authorList>
            <person name="Chen Y."/>
            <person name="Shah S."/>
            <person name="Dougan E. K."/>
            <person name="Thang M."/>
            <person name="Chan C."/>
        </authorList>
    </citation>
    <scope>NUCLEOTIDE SEQUENCE [LARGE SCALE GENOMIC DNA]</scope>
</reference>
<feature type="compositionally biased region" description="Polar residues" evidence="1">
    <location>
        <begin position="186"/>
        <end position="195"/>
    </location>
</feature>
<dbReference type="AlphaFoldDB" id="A0A9P1BV87"/>
<comment type="caution">
    <text evidence="2">The sequence shown here is derived from an EMBL/GenBank/DDBJ whole genome shotgun (WGS) entry which is preliminary data.</text>
</comment>
<feature type="region of interest" description="Disordered" evidence="1">
    <location>
        <begin position="118"/>
        <end position="295"/>
    </location>
</feature>
<name>A0A9P1BV87_9DINO</name>
<evidence type="ECO:0000313" key="4">
    <source>
        <dbReference type="Proteomes" id="UP001152797"/>
    </source>
</evidence>
<accession>A0A9P1BV87</accession>
<dbReference type="OrthoDB" id="440295at2759"/>
<dbReference type="Proteomes" id="UP001152797">
    <property type="component" value="Unassembled WGS sequence"/>
</dbReference>
<dbReference type="EMBL" id="CAMXCT020000537">
    <property type="protein sequence ID" value="CAL1133489.1"/>
    <property type="molecule type" value="Genomic_DNA"/>
</dbReference>
<reference evidence="2" key="1">
    <citation type="submission" date="2022-10" db="EMBL/GenBank/DDBJ databases">
        <authorList>
            <person name="Chen Y."/>
            <person name="Dougan E. K."/>
            <person name="Chan C."/>
            <person name="Rhodes N."/>
            <person name="Thang M."/>
        </authorList>
    </citation>
    <scope>NUCLEOTIDE SEQUENCE</scope>
</reference>
<keyword evidence="4" id="KW-1185">Reference proteome</keyword>
<proteinExistence type="predicted"/>
<gene>
    <name evidence="2" type="ORF">C1SCF055_LOCUS8019</name>
</gene>
<evidence type="ECO:0000313" key="3">
    <source>
        <dbReference type="EMBL" id="CAL4767426.1"/>
    </source>
</evidence>